<dbReference type="PANTHER" id="PTHR47331:SF1">
    <property type="entry name" value="GAG-LIKE PROTEIN"/>
    <property type="match status" value="1"/>
</dbReference>
<protein>
    <submittedName>
        <fullName evidence="1">Uncharacterized protein</fullName>
    </submittedName>
</protein>
<dbReference type="InterPro" id="IPR043502">
    <property type="entry name" value="DNA/RNA_pol_sf"/>
</dbReference>
<dbReference type="EMBL" id="BGPR01000441">
    <property type="protein sequence ID" value="GBM20415.1"/>
    <property type="molecule type" value="Genomic_DNA"/>
</dbReference>
<organism evidence="1 2">
    <name type="scientific">Araneus ventricosus</name>
    <name type="common">Orbweaver spider</name>
    <name type="synonym">Epeira ventricosa</name>
    <dbReference type="NCBI Taxonomy" id="182803"/>
    <lineage>
        <taxon>Eukaryota</taxon>
        <taxon>Metazoa</taxon>
        <taxon>Ecdysozoa</taxon>
        <taxon>Arthropoda</taxon>
        <taxon>Chelicerata</taxon>
        <taxon>Arachnida</taxon>
        <taxon>Araneae</taxon>
        <taxon>Araneomorphae</taxon>
        <taxon>Entelegynae</taxon>
        <taxon>Araneoidea</taxon>
        <taxon>Araneidae</taxon>
        <taxon>Araneus</taxon>
    </lineage>
</organism>
<reference evidence="1 2" key="1">
    <citation type="journal article" date="2019" name="Sci. Rep.">
        <title>Orb-weaving spider Araneus ventricosus genome elucidates the spidroin gene catalogue.</title>
        <authorList>
            <person name="Kono N."/>
            <person name="Nakamura H."/>
            <person name="Ohtoshi R."/>
            <person name="Moran D.A.P."/>
            <person name="Shinohara A."/>
            <person name="Yoshida Y."/>
            <person name="Fujiwara M."/>
            <person name="Mori M."/>
            <person name="Tomita M."/>
            <person name="Arakawa K."/>
        </authorList>
    </citation>
    <scope>NUCLEOTIDE SEQUENCE [LARGE SCALE GENOMIC DNA]</scope>
</reference>
<accession>A0A4Y2DXS9</accession>
<gene>
    <name evidence="1" type="ORF">AVEN_222116_1</name>
</gene>
<dbReference type="Proteomes" id="UP000499080">
    <property type="component" value="Unassembled WGS sequence"/>
</dbReference>
<dbReference type="SUPFAM" id="SSF56672">
    <property type="entry name" value="DNA/RNA polymerases"/>
    <property type="match status" value="1"/>
</dbReference>
<dbReference type="AlphaFoldDB" id="A0A4Y2DXS9"/>
<dbReference type="OrthoDB" id="6435878at2759"/>
<name>A0A4Y2DXS9_ARAVE</name>
<comment type="caution">
    <text evidence="1">The sequence shown here is derived from an EMBL/GenBank/DDBJ whole genome shotgun (WGS) entry which is preliminary data.</text>
</comment>
<evidence type="ECO:0000313" key="2">
    <source>
        <dbReference type="Proteomes" id="UP000499080"/>
    </source>
</evidence>
<keyword evidence="2" id="KW-1185">Reference proteome</keyword>
<sequence>MRYNNHKRYEVHLPWLDNCAPLPDNLELAIRRLESTTKKLLHENLYDAYEGIVLEWLHEGIIEEDLVNEINLSGNYLPHRPVLKESSTTPIRSVFEASAGHPSLNEFLHGGLNLIELIPDILLRFREKKIGVTADIRKAFLQINICKEFADFYIP</sequence>
<proteinExistence type="predicted"/>
<evidence type="ECO:0000313" key="1">
    <source>
        <dbReference type="EMBL" id="GBM20415.1"/>
    </source>
</evidence>
<dbReference type="GO" id="GO:0071897">
    <property type="term" value="P:DNA biosynthetic process"/>
    <property type="evidence" value="ECO:0007669"/>
    <property type="project" value="UniProtKB-ARBA"/>
</dbReference>
<dbReference type="PANTHER" id="PTHR47331">
    <property type="entry name" value="PHD-TYPE DOMAIN-CONTAINING PROTEIN"/>
    <property type="match status" value="1"/>
</dbReference>